<accession>A0AAV4F3Y5</accession>
<proteinExistence type="predicted"/>
<evidence type="ECO:0000313" key="2">
    <source>
        <dbReference type="Proteomes" id="UP000762676"/>
    </source>
</evidence>
<comment type="caution">
    <text evidence="1">The sequence shown here is derived from an EMBL/GenBank/DDBJ whole genome shotgun (WGS) entry which is preliminary data.</text>
</comment>
<dbReference type="EMBL" id="BMAT01004048">
    <property type="protein sequence ID" value="GFR67146.1"/>
    <property type="molecule type" value="Genomic_DNA"/>
</dbReference>
<organism evidence="1 2">
    <name type="scientific">Elysia marginata</name>
    <dbReference type="NCBI Taxonomy" id="1093978"/>
    <lineage>
        <taxon>Eukaryota</taxon>
        <taxon>Metazoa</taxon>
        <taxon>Spiralia</taxon>
        <taxon>Lophotrochozoa</taxon>
        <taxon>Mollusca</taxon>
        <taxon>Gastropoda</taxon>
        <taxon>Heterobranchia</taxon>
        <taxon>Euthyneura</taxon>
        <taxon>Panpulmonata</taxon>
        <taxon>Sacoglossa</taxon>
        <taxon>Placobranchoidea</taxon>
        <taxon>Plakobranchidae</taxon>
        <taxon>Elysia</taxon>
    </lineage>
</organism>
<name>A0AAV4F3Y5_9GAST</name>
<dbReference type="Proteomes" id="UP000762676">
    <property type="component" value="Unassembled WGS sequence"/>
</dbReference>
<sequence>MCVNVYLVGQVAGVKLPTAKCHVCTEDVVLRHTSAHASQVTRVTGARKSYVLDRANTVDSVIDPIDVAVGLATRELFVKSTVFSSSSNDFDLYGY</sequence>
<keyword evidence="2" id="KW-1185">Reference proteome</keyword>
<protein>
    <submittedName>
        <fullName evidence="1">Uncharacterized protein</fullName>
    </submittedName>
</protein>
<reference evidence="1 2" key="1">
    <citation type="journal article" date="2021" name="Elife">
        <title>Chloroplast acquisition without the gene transfer in kleptoplastic sea slugs, Plakobranchus ocellatus.</title>
        <authorList>
            <person name="Maeda T."/>
            <person name="Takahashi S."/>
            <person name="Yoshida T."/>
            <person name="Shimamura S."/>
            <person name="Takaki Y."/>
            <person name="Nagai Y."/>
            <person name="Toyoda A."/>
            <person name="Suzuki Y."/>
            <person name="Arimoto A."/>
            <person name="Ishii H."/>
            <person name="Satoh N."/>
            <person name="Nishiyama T."/>
            <person name="Hasebe M."/>
            <person name="Maruyama T."/>
            <person name="Minagawa J."/>
            <person name="Obokata J."/>
            <person name="Shigenobu S."/>
        </authorList>
    </citation>
    <scope>NUCLEOTIDE SEQUENCE [LARGE SCALE GENOMIC DNA]</scope>
</reference>
<evidence type="ECO:0000313" key="1">
    <source>
        <dbReference type="EMBL" id="GFR67146.1"/>
    </source>
</evidence>
<dbReference type="AlphaFoldDB" id="A0AAV4F3Y5"/>
<gene>
    <name evidence="1" type="ORF">ElyMa_001989900</name>
</gene>